<dbReference type="InterPro" id="IPR017871">
    <property type="entry name" value="ABC_transporter-like_CS"/>
</dbReference>
<accession>A0ABP7HI29</accession>
<feature type="domain" description="ABC transporter" evidence="6">
    <location>
        <begin position="4"/>
        <end position="229"/>
    </location>
</feature>
<dbReference type="EMBL" id="BAAAZR010000002">
    <property type="protein sequence ID" value="GAA3795539.1"/>
    <property type="molecule type" value="Genomic_DNA"/>
</dbReference>
<dbReference type="SUPFAM" id="SSF52540">
    <property type="entry name" value="P-loop containing nucleoside triphosphate hydrolases"/>
    <property type="match status" value="1"/>
</dbReference>
<dbReference type="GO" id="GO:0005524">
    <property type="term" value="F:ATP binding"/>
    <property type="evidence" value="ECO:0007669"/>
    <property type="project" value="UniProtKB-KW"/>
</dbReference>
<dbReference type="InterPro" id="IPR050763">
    <property type="entry name" value="ABC_transporter_ATP-binding"/>
</dbReference>
<dbReference type="CDD" id="cd03230">
    <property type="entry name" value="ABC_DR_subfamily_A"/>
    <property type="match status" value="1"/>
</dbReference>
<dbReference type="InterPro" id="IPR003439">
    <property type="entry name" value="ABC_transporter-like_ATP-bd"/>
</dbReference>
<comment type="subcellular location">
    <subcellularLocation>
        <location evidence="1">Cell membrane</location>
        <topology evidence="1">Peripheral membrane protein</topology>
    </subcellularLocation>
</comment>
<dbReference type="InterPro" id="IPR003593">
    <property type="entry name" value="AAA+_ATPase"/>
</dbReference>
<dbReference type="PANTHER" id="PTHR42711">
    <property type="entry name" value="ABC TRANSPORTER ATP-BINDING PROTEIN"/>
    <property type="match status" value="1"/>
</dbReference>
<keyword evidence="8" id="KW-1185">Reference proteome</keyword>
<sequence>MTVIEIEGLRKSYKSGRAVDGVSLRVERGEIFGIAGPNGAGKTTVVECASGLRGRDGGTLRVLGLDPGSDRRELLQRIGVQLQEAALPDAIKVGEALRMYASFYDKPADWRALMDEWGLADKRRAGFAGLSGGWKQRLFIALALVGNPEVVFLDELTTGLDPSARRMTWGLIRDMRDRGVTVVLVTHFMDEAEALCDRLAIIDRGRVIAEGTPGELITKGRSASLDDAYFTLTGRDMA</sequence>
<evidence type="ECO:0000256" key="5">
    <source>
        <dbReference type="ARBA" id="ARBA00023251"/>
    </source>
</evidence>
<evidence type="ECO:0000256" key="2">
    <source>
        <dbReference type="ARBA" id="ARBA00022448"/>
    </source>
</evidence>
<dbReference type="PROSITE" id="PS00211">
    <property type="entry name" value="ABC_TRANSPORTER_1"/>
    <property type="match status" value="1"/>
</dbReference>
<evidence type="ECO:0000256" key="3">
    <source>
        <dbReference type="ARBA" id="ARBA00022741"/>
    </source>
</evidence>
<comment type="caution">
    <text evidence="7">The sequence shown here is derived from an EMBL/GenBank/DDBJ whole genome shotgun (WGS) entry which is preliminary data.</text>
</comment>
<evidence type="ECO:0000256" key="4">
    <source>
        <dbReference type="ARBA" id="ARBA00022840"/>
    </source>
</evidence>
<keyword evidence="2" id="KW-0813">Transport</keyword>
<evidence type="ECO:0000313" key="7">
    <source>
        <dbReference type="EMBL" id="GAA3795539.1"/>
    </source>
</evidence>
<dbReference type="PANTHER" id="PTHR42711:SF16">
    <property type="entry name" value="ABC TRANSPORTER ATP-BINDING PROTEIN"/>
    <property type="match status" value="1"/>
</dbReference>
<dbReference type="Proteomes" id="UP001500888">
    <property type="component" value="Unassembled WGS sequence"/>
</dbReference>
<dbReference type="SMART" id="SM00382">
    <property type="entry name" value="AAA"/>
    <property type="match status" value="1"/>
</dbReference>
<reference evidence="8" key="1">
    <citation type="journal article" date="2019" name="Int. J. Syst. Evol. Microbiol.">
        <title>The Global Catalogue of Microorganisms (GCM) 10K type strain sequencing project: providing services to taxonomists for standard genome sequencing and annotation.</title>
        <authorList>
            <consortium name="The Broad Institute Genomics Platform"/>
            <consortium name="The Broad Institute Genome Sequencing Center for Infectious Disease"/>
            <person name="Wu L."/>
            <person name="Ma J."/>
        </authorList>
    </citation>
    <scope>NUCLEOTIDE SEQUENCE [LARGE SCALE GENOMIC DNA]</scope>
    <source>
        <strain evidence="8">JCM 16908</strain>
    </source>
</reference>
<evidence type="ECO:0000259" key="6">
    <source>
        <dbReference type="PROSITE" id="PS50893"/>
    </source>
</evidence>
<dbReference type="Pfam" id="PF00005">
    <property type="entry name" value="ABC_tran"/>
    <property type="match status" value="1"/>
</dbReference>
<evidence type="ECO:0000313" key="8">
    <source>
        <dbReference type="Proteomes" id="UP001500888"/>
    </source>
</evidence>
<gene>
    <name evidence="7" type="ORF">GCM10022226_13610</name>
</gene>
<dbReference type="InterPro" id="IPR027417">
    <property type="entry name" value="P-loop_NTPase"/>
</dbReference>
<organism evidence="7 8">
    <name type="scientific">Sphaerisporangium flaviroseum</name>
    <dbReference type="NCBI Taxonomy" id="509199"/>
    <lineage>
        <taxon>Bacteria</taxon>
        <taxon>Bacillati</taxon>
        <taxon>Actinomycetota</taxon>
        <taxon>Actinomycetes</taxon>
        <taxon>Streptosporangiales</taxon>
        <taxon>Streptosporangiaceae</taxon>
        <taxon>Sphaerisporangium</taxon>
    </lineage>
</organism>
<dbReference type="PROSITE" id="PS50893">
    <property type="entry name" value="ABC_TRANSPORTER_2"/>
    <property type="match status" value="1"/>
</dbReference>
<keyword evidence="3" id="KW-0547">Nucleotide-binding</keyword>
<dbReference type="RefSeq" id="WP_344935620.1">
    <property type="nucleotide sequence ID" value="NZ_BAAAZR010000002.1"/>
</dbReference>
<keyword evidence="4 7" id="KW-0067">ATP-binding</keyword>
<name>A0ABP7HI29_9ACTN</name>
<evidence type="ECO:0000256" key="1">
    <source>
        <dbReference type="ARBA" id="ARBA00004202"/>
    </source>
</evidence>
<protein>
    <submittedName>
        <fullName evidence="7">ABC transporter ATP-binding protein</fullName>
    </submittedName>
</protein>
<keyword evidence="5" id="KW-0046">Antibiotic resistance</keyword>
<dbReference type="Gene3D" id="3.40.50.300">
    <property type="entry name" value="P-loop containing nucleotide triphosphate hydrolases"/>
    <property type="match status" value="1"/>
</dbReference>
<proteinExistence type="predicted"/>